<dbReference type="Proteomes" id="UP000184420">
    <property type="component" value="Unassembled WGS sequence"/>
</dbReference>
<proteinExistence type="predicted"/>
<protein>
    <submittedName>
        <fullName evidence="2">Uncharacterized protein</fullName>
    </submittedName>
</protein>
<keyword evidence="1" id="KW-0812">Transmembrane</keyword>
<evidence type="ECO:0000256" key="1">
    <source>
        <dbReference type="SAM" id="Phobius"/>
    </source>
</evidence>
<gene>
    <name evidence="2" type="ORF">SAMN05444266_101369</name>
</gene>
<name>A0A1M6VUW7_9BACT</name>
<feature type="transmembrane region" description="Helical" evidence="1">
    <location>
        <begin position="6"/>
        <end position="26"/>
    </location>
</feature>
<keyword evidence="1" id="KW-0472">Membrane</keyword>
<accession>A0A1M6VUW7</accession>
<sequence>MNEFLFAVLATLTVIITFRLIVFSVARQRITKDLLINSYEFLRLVSAYETFRYNSDRPSIRFIIRPKLPIVYFRELHFIGADGKEEKMLVAIEVDIGSMKIFYQKDVIFKS</sequence>
<dbReference type="AlphaFoldDB" id="A0A1M6VUW7"/>
<dbReference type="EMBL" id="FRBL01000001">
    <property type="protein sequence ID" value="SHK85198.1"/>
    <property type="molecule type" value="Genomic_DNA"/>
</dbReference>
<evidence type="ECO:0000313" key="3">
    <source>
        <dbReference type="Proteomes" id="UP000184420"/>
    </source>
</evidence>
<evidence type="ECO:0000313" key="2">
    <source>
        <dbReference type="EMBL" id="SHK85198.1"/>
    </source>
</evidence>
<organism evidence="2 3">
    <name type="scientific">Chitinophaga jiangningensis</name>
    <dbReference type="NCBI Taxonomy" id="1419482"/>
    <lineage>
        <taxon>Bacteria</taxon>
        <taxon>Pseudomonadati</taxon>
        <taxon>Bacteroidota</taxon>
        <taxon>Chitinophagia</taxon>
        <taxon>Chitinophagales</taxon>
        <taxon>Chitinophagaceae</taxon>
        <taxon>Chitinophaga</taxon>
    </lineage>
</organism>
<dbReference type="STRING" id="1419482.SAMN05444266_101369"/>
<reference evidence="2 3" key="1">
    <citation type="submission" date="2016-11" db="EMBL/GenBank/DDBJ databases">
        <authorList>
            <person name="Jaros S."/>
            <person name="Januszkiewicz K."/>
            <person name="Wedrychowicz H."/>
        </authorList>
    </citation>
    <scope>NUCLEOTIDE SEQUENCE [LARGE SCALE GENOMIC DNA]</scope>
    <source>
        <strain evidence="2 3">DSM 27406</strain>
    </source>
</reference>
<keyword evidence="1" id="KW-1133">Transmembrane helix</keyword>
<keyword evidence="3" id="KW-1185">Reference proteome</keyword>